<name>A0A852ZWE0_9ACTN</name>
<dbReference type="PANTHER" id="PTHR10046">
    <property type="entry name" value="ATP DEPENDENT LON PROTEASE FAMILY MEMBER"/>
    <property type="match status" value="1"/>
</dbReference>
<dbReference type="GO" id="GO:0004176">
    <property type="term" value="F:ATP-dependent peptidase activity"/>
    <property type="evidence" value="ECO:0007669"/>
    <property type="project" value="UniProtKB-UniRule"/>
</dbReference>
<gene>
    <name evidence="5" type="ORF">FHU37_003218</name>
</gene>
<evidence type="ECO:0000256" key="2">
    <source>
        <dbReference type="SAM" id="MobiDB-lite"/>
    </source>
</evidence>
<keyword evidence="1" id="KW-0720">Serine protease</keyword>
<dbReference type="EMBL" id="JACBZD010000001">
    <property type="protein sequence ID" value="NYI06275.1"/>
    <property type="molecule type" value="Genomic_DNA"/>
</dbReference>
<feature type="compositionally biased region" description="Basic and acidic residues" evidence="2">
    <location>
        <begin position="199"/>
        <end position="216"/>
    </location>
</feature>
<feature type="active site" evidence="1">
    <location>
        <position position="300"/>
    </location>
</feature>
<dbReference type="Pfam" id="PF05362">
    <property type="entry name" value="Lon_C"/>
    <property type="match status" value="1"/>
</dbReference>
<evidence type="ECO:0000313" key="6">
    <source>
        <dbReference type="Proteomes" id="UP000567795"/>
    </source>
</evidence>
<dbReference type="Gene3D" id="2.30.42.10">
    <property type="match status" value="1"/>
</dbReference>
<feature type="domain" description="PDZ" evidence="3">
    <location>
        <begin position="134"/>
        <end position="173"/>
    </location>
</feature>
<evidence type="ECO:0000313" key="5">
    <source>
        <dbReference type="EMBL" id="NYI06275.1"/>
    </source>
</evidence>
<dbReference type="InterPro" id="IPR036034">
    <property type="entry name" value="PDZ_sf"/>
</dbReference>
<dbReference type="InterPro" id="IPR001478">
    <property type="entry name" value="PDZ"/>
</dbReference>
<dbReference type="InterPro" id="IPR020568">
    <property type="entry name" value="Ribosomal_Su5_D2-typ_SF"/>
</dbReference>
<dbReference type="AlphaFoldDB" id="A0A852ZWE0"/>
<dbReference type="GO" id="GO:0004252">
    <property type="term" value="F:serine-type endopeptidase activity"/>
    <property type="evidence" value="ECO:0007669"/>
    <property type="project" value="UniProtKB-UniRule"/>
</dbReference>
<feature type="region of interest" description="Disordered" evidence="2">
    <location>
        <begin position="199"/>
        <end position="221"/>
    </location>
</feature>
<dbReference type="InterPro" id="IPR027065">
    <property type="entry name" value="Lon_Prtase"/>
</dbReference>
<feature type="active site" evidence="1">
    <location>
        <position position="255"/>
    </location>
</feature>
<dbReference type="SUPFAM" id="SSF50156">
    <property type="entry name" value="PDZ domain-like"/>
    <property type="match status" value="1"/>
</dbReference>
<dbReference type="PROSITE" id="PS51786">
    <property type="entry name" value="LON_PROTEOLYTIC"/>
    <property type="match status" value="1"/>
</dbReference>
<dbReference type="RefSeq" id="WP_179814887.1">
    <property type="nucleotide sequence ID" value="NZ_JACBZD010000001.1"/>
</dbReference>
<dbReference type="Gene3D" id="3.30.230.10">
    <property type="match status" value="1"/>
</dbReference>
<dbReference type="SMART" id="SM00228">
    <property type="entry name" value="PDZ"/>
    <property type="match status" value="1"/>
</dbReference>
<dbReference type="InterPro" id="IPR008269">
    <property type="entry name" value="Lon_proteolytic"/>
</dbReference>
<keyword evidence="1" id="KW-0645">Protease</keyword>
<dbReference type="GO" id="GO:0006508">
    <property type="term" value="P:proteolysis"/>
    <property type="evidence" value="ECO:0007669"/>
    <property type="project" value="UniProtKB-KW"/>
</dbReference>
<dbReference type="GO" id="GO:0030163">
    <property type="term" value="P:protein catabolic process"/>
    <property type="evidence" value="ECO:0007669"/>
    <property type="project" value="InterPro"/>
</dbReference>
<comment type="catalytic activity">
    <reaction evidence="1">
        <text>Hydrolysis of proteins in presence of ATP.</text>
        <dbReference type="EC" id="3.4.21.53"/>
    </reaction>
</comment>
<organism evidence="5 6">
    <name type="scientific">Allostreptomyces psammosilenae</name>
    <dbReference type="NCBI Taxonomy" id="1892865"/>
    <lineage>
        <taxon>Bacteria</taxon>
        <taxon>Bacillati</taxon>
        <taxon>Actinomycetota</taxon>
        <taxon>Actinomycetes</taxon>
        <taxon>Kitasatosporales</taxon>
        <taxon>Streptomycetaceae</taxon>
        <taxon>Allostreptomyces</taxon>
    </lineage>
</organism>
<dbReference type="SUPFAM" id="SSF54211">
    <property type="entry name" value="Ribosomal protein S5 domain 2-like"/>
    <property type="match status" value="1"/>
</dbReference>
<reference evidence="5 6" key="1">
    <citation type="submission" date="2020-07" db="EMBL/GenBank/DDBJ databases">
        <title>Sequencing the genomes of 1000 actinobacteria strains.</title>
        <authorList>
            <person name="Klenk H.-P."/>
        </authorList>
    </citation>
    <scope>NUCLEOTIDE SEQUENCE [LARGE SCALE GENOMIC DNA]</scope>
    <source>
        <strain evidence="5 6">DSM 42178</strain>
    </source>
</reference>
<accession>A0A852ZWE0</accession>
<dbReference type="EC" id="3.4.21.53" evidence="1"/>
<comment type="caution">
    <text evidence="5">The sequence shown here is derived from an EMBL/GenBank/DDBJ whole genome shotgun (WGS) entry which is preliminary data.</text>
</comment>
<dbReference type="Pfam" id="PF13180">
    <property type="entry name" value="PDZ_2"/>
    <property type="match status" value="1"/>
</dbReference>
<keyword evidence="6" id="KW-1185">Reference proteome</keyword>
<evidence type="ECO:0000259" key="3">
    <source>
        <dbReference type="PROSITE" id="PS50106"/>
    </source>
</evidence>
<dbReference type="InterPro" id="IPR014721">
    <property type="entry name" value="Ribsml_uS5_D2-typ_fold_subgr"/>
</dbReference>
<feature type="domain" description="Lon proteolytic" evidence="4">
    <location>
        <begin position="250"/>
        <end position="348"/>
    </location>
</feature>
<comment type="similarity">
    <text evidence="1">Belongs to the peptidase S16 family.</text>
</comment>
<keyword evidence="1" id="KW-0378">Hydrolase</keyword>
<dbReference type="GO" id="GO:0005524">
    <property type="term" value="F:ATP binding"/>
    <property type="evidence" value="ECO:0007669"/>
    <property type="project" value="InterPro"/>
</dbReference>
<evidence type="ECO:0000259" key="4">
    <source>
        <dbReference type="PROSITE" id="PS51786"/>
    </source>
</evidence>
<evidence type="ECO:0000256" key="1">
    <source>
        <dbReference type="PROSITE-ProRule" id="PRU01122"/>
    </source>
</evidence>
<protein>
    <recommendedName>
        <fullName evidence="1">endopeptidase La</fullName>
        <ecNumber evidence="1">3.4.21.53</ecNumber>
    </recommendedName>
</protein>
<dbReference type="PROSITE" id="PS50106">
    <property type="entry name" value="PDZ"/>
    <property type="match status" value="1"/>
</dbReference>
<proteinExistence type="inferred from homology"/>
<sequence length="361" mass="38029">MPRRTATILTSISALVVILAALVLLPVPYAEMDPGPTFNTLGEDADGEEVITIAGHDSYEASGHLNMTTVRVTGKDYRMNLLEAVVGWLRDDSLIVRKDTLYPDDRSAEEVRQENAEEFSSSQEAAKAAALRQLGIDIGTQVIVSAVVDGAPAQDLLHAGDVIVAVDGTEVDSPEQVAELITAHRPGEDVVFTIVPKPADSEQPAHEDDPSARREVTVTTSEAEDGRAVVGIYPGTAHTFPFDIDIRLDDVGGPSAGLMFTLAIMDKLEPGDLTGGEFVAGTGTIDDQGRVGPIGGVQMKVIAAREAGAEYFLTPSDNCAAAATDPPDGLTLVRVDDLDGAEAALEDIRQGTTDELPLCGS</sequence>
<dbReference type="Proteomes" id="UP000567795">
    <property type="component" value="Unassembled WGS sequence"/>
</dbReference>